<dbReference type="InterPro" id="IPR031924">
    <property type="entry name" value="GH115"/>
</dbReference>
<evidence type="ECO:0000256" key="2">
    <source>
        <dbReference type="SAM" id="SignalP"/>
    </source>
</evidence>
<dbReference type="Gene3D" id="1.20.58.2150">
    <property type="match status" value="1"/>
</dbReference>
<keyword evidence="2" id="KW-0732">Signal</keyword>
<feature type="chain" id="PRO_5047304046" evidence="2">
    <location>
        <begin position="22"/>
        <end position="954"/>
    </location>
</feature>
<dbReference type="Gene3D" id="3.30.379.10">
    <property type="entry name" value="Chitobiase/beta-hexosaminidase domain 2-like"/>
    <property type="match status" value="1"/>
</dbReference>
<evidence type="ECO:0000256" key="1">
    <source>
        <dbReference type="ARBA" id="ARBA00022801"/>
    </source>
</evidence>
<dbReference type="SUPFAM" id="SSF55545">
    <property type="entry name" value="beta-N-acetylhexosaminidase-like domain"/>
    <property type="match status" value="1"/>
</dbReference>
<dbReference type="InterPro" id="IPR041437">
    <property type="entry name" value="GH115_C"/>
</dbReference>
<dbReference type="Pfam" id="PF17829">
    <property type="entry name" value="GH115_C"/>
    <property type="match status" value="1"/>
</dbReference>
<dbReference type="Pfam" id="PF15979">
    <property type="entry name" value="Glyco_hydro_115"/>
    <property type="match status" value="1"/>
</dbReference>
<keyword evidence="1 4" id="KW-0378">Hydrolase</keyword>
<dbReference type="Gene3D" id="3.20.20.520">
    <property type="entry name" value="Glycosyl hydrolase family 115"/>
    <property type="match status" value="1"/>
</dbReference>
<evidence type="ECO:0000313" key="4">
    <source>
        <dbReference type="EMBL" id="MFC5438578.1"/>
    </source>
</evidence>
<dbReference type="InterPro" id="IPR029018">
    <property type="entry name" value="Hex-like_dom2"/>
</dbReference>
<name>A0ABW0JR40_9GAMM</name>
<dbReference type="InterPro" id="IPR013783">
    <property type="entry name" value="Ig-like_fold"/>
</dbReference>
<gene>
    <name evidence="4" type="ORF">ACFPK0_00975</name>
</gene>
<feature type="domain" description="Gylcosyl hydrolase 115 C-terminal" evidence="3">
    <location>
        <begin position="778"/>
        <end position="950"/>
    </location>
</feature>
<dbReference type="Gene3D" id="2.60.40.10">
    <property type="entry name" value="Immunoglobulins"/>
    <property type="match status" value="1"/>
</dbReference>
<organism evidence="4 5">
    <name type="scientific">Rhodanobacter ginsenosidimutans</name>
    <dbReference type="NCBI Taxonomy" id="490571"/>
    <lineage>
        <taxon>Bacteria</taxon>
        <taxon>Pseudomonadati</taxon>
        <taxon>Pseudomonadota</taxon>
        <taxon>Gammaproteobacteria</taxon>
        <taxon>Lysobacterales</taxon>
        <taxon>Rhodanobacteraceae</taxon>
        <taxon>Rhodanobacter</taxon>
    </lineage>
</organism>
<dbReference type="RefSeq" id="WP_377337736.1">
    <property type="nucleotide sequence ID" value="NZ_JALBWS010000015.1"/>
</dbReference>
<dbReference type="PANTHER" id="PTHR37842:SF2">
    <property type="entry name" value="GYLCOSYL HYDROLASE 115 C-TERMINAL DOMAIN-CONTAINING PROTEIN"/>
    <property type="match status" value="1"/>
</dbReference>
<keyword evidence="5" id="KW-1185">Reference proteome</keyword>
<dbReference type="InterPro" id="IPR042301">
    <property type="entry name" value="GH115_sf"/>
</dbReference>
<protein>
    <submittedName>
        <fullName evidence="4">Glycosyl hydrolase 115 family protein</fullName>
    </submittedName>
</protein>
<reference evidence="5" key="1">
    <citation type="journal article" date="2019" name="Int. J. Syst. Evol. Microbiol.">
        <title>The Global Catalogue of Microorganisms (GCM) 10K type strain sequencing project: providing services to taxonomists for standard genome sequencing and annotation.</title>
        <authorList>
            <consortium name="The Broad Institute Genomics Platform"/>
            <consortium name="The Broad Institute Genome Sequencing Center for Infectious Disease"/>
            <person name="Wu L."/>
            <person name="Ma J."/>
        </authorList>
    </citation>
    <scope>NUCLEOTIDE SEQUENCE [LARGE SCALE GENOMIC DNA]</scope>
    <source>
        <strain evidence="5">KACC 12822</strain>
    </source>
</reference>
<dbReference type="GO" id="GO:0016787">
    <property type="term" value="F:hydrolase activity"/>
    <property type="evidence" value="ECO:0007669"/>
    <property type="project" value="UniProtKB-KW"/>
</dbReference>
<dbReference type="EMBL" id="JBHSMM010000001">
    <property type="protein sequence ID" value="MFC5438578.1"/>
    <property type="molecule type" value="Genomic_DNA"/>
</dbReference>
<evidence type="ECO:0000259" key="3">
    <source>
        <dbReference type="Pfam" id="PF17829"/>
    </source>
</evidence>
<sequence>MSVRCLVFAVVALLAGTSVHAATDCTQPAAVCAHAVPGAATLIEANTPATIVADAQDYPGVLRAAHDLQSDLSSVAGAQAAFTTDTPASGHAAIIIGTLGHSPRIDRIVRDKHLDVSDVTGRWEAYALQVVEHPEPGIDRALLIIGADKRGTIFGIYEVSRRIGVSPWTWWADVPVPRRAALYAAPGRFVDAPVVRYRGIFINDEEPALGGFARAKFGGFNHKFYAHVFELILRLKANTLWPAMWGSAFADDDAENPVLADAYGVVIGTSHHEPLMRAHAEWERYGHGPWDYSKNPEALRKFWRGGIERMDHHESLVTVGMRGDGDEPMTQGTAIGLLERIVADQRKIIADVTGKPAKQTPQVWALYKEVQDYFDAGMRVPDDVTLLFADDNWGNLRRVPKLGDKRSGGYGIYYHFDYVGGPRNYKWIASSQIERTWEQMRLASAYGANQLWIANVGDIKPLEFPTSFFLDLAWNPQAMTLERLDGYAADWAAQQFGSEHAAEIGELLTRYTQYNARRKPELLSPETFSLTNYHEVDRVLADWQALADKAQHIGKALGGTYHDAYYELVEYPILASANLNALYVAVARNRLYAQQGRASANAWAKEAERLFARDAELARVYEQDIAGGKWAHMMSQTHIGYTYWQQPERNVLPALSRVDVPADGVMGVAIEGDARALPHVAQSAKLAPLESYGAASQEVVVFNRGGAPFTFEAKPSQPWLRVTPASGKVTDASKLRLDVDWKAVPPGTHTAELYVRGSDGTEVHIDVPVRRDDTRMNGFIESRGVVAIEAAHYARKVDGEGVHWTTIPNLGRTLSAVTALPATAPSNTAGGNGPRLEYPVWLQRDGEVDVRVTVSPTLDFRGGDGLRFGVSIGDAAPQIVTIKLDPTPGKADFMAWSKAVANSVDVVVSRHKARAGAQTLTLWRIDPGVVFQRIEIVRGPPRDSYLGAPESIRR</sequence>
<evidence type="ECO:0000313" key="5">
    <source>
        <dbReference type="Proteomes" id="UP001596018"/>
    </source>
</evidence>
<dbReference type="PANTHER" id="PTHR37842">
    <property type="match status" value="1"/>
</dbReference>
<feature type="signal peptide" evidence="2">
    <location>
        <begin position="1"/>
        <end position="21"/>
    </location>
</feature>
<accession>A0ABW0JR40</accession>
<proteinExistence type="predicted"/>
<dbReference type="Gene3D" id="2.60.120.1620">
    <property type="match status" value="1"/>
</dbReference>
<comment type="caution">
    <text evidence="4">The sequence shown here is derived from an EMBL/GenBank/DDBJ whole genome shotgun (WGS) entry which is preliminary data.</text>
</comment>
<dbReference type="Proteomes" id="UP001596018">
    <property type="component" value="Unassembled WGS sequence"/>
</dbReference>